<proteinExistence type="predicted"/>
<dbReference type="SUPFAM" id="SSF56112">
    <property type="entry name" value="Protein kinase-like (PK-like)"/>
    <property type="match status" value="1"/>
</dbReference>
<reference evidence="2 3" key="1">
    <citation type="submission" date="2006-01" db="EMBL/GenBank/DDBJ databases">
        <authorList>
            <person name="Hagstrom A."/>
            <person name="Ferriera S."/>
            <person name="Johnson J."/>
            <person name="Kravitz S."/>
            <person name="Halpern A."/>
            <person name="Remington K."/>
            <person name="Beeson K."/>
            <person name="Tran B."/>
            <person name="Rogers Y.-H."/>
            <person name="Friedman R."/>
            <person name="Venter J.C."/>
        </authorList>
    </citation>
    <scope>NUCLEOTIDE SEQUENCE [LARGE SCALE GENOMIC DNA]</scope>
    <source>
        <strain evidence="2 3">SKA53</strain>
    </source>
</reference>
<evidence type="ECO:0000259" key="1">
    <source>
        <dbReference type="Pfam" id="PF01636"/>
    </source>
</evidence>
<dbReference type="eggNOG" id="COG3178">
    <property type="taxonomic scope" value="Bacteria"/>
</dbReference>
<dbReference type="RefSeq" id="WP_007206338.1">
    <property type="nucleotide sequence ID" value="NZ_CH672414.1"/>
</dbReference>
<dbReference type="OrthoDB" id="9809275at2"/>
<sequence length="322" mass="34980">MSDRDPAITGFLSRTGHERWTRQVIAADASSRRYLRLTDGTKTVILMDAPPETGENIAPFIDIAHCLVSAGLHPPAILAQDSQAGLLLLSDLGRDSVAQWLDQHPTEALPVYRASTDVLIHLAKLPPPALTRLTPQVAGEMVAITGTHYAQRPLPDLVAAVTKTMQALAPQPDTLALRDYHAENLIWRPELVGLARVGLLDFQDAFVAPLGYDLASLLRDARRDVPDDICAAMVAHFMAETGAGADFPAQLACLGAQRNLRILGVFARLAVEMGKTRYIPMIPRVWAQLQKDLAHPALSDLRAAVSDMLPAPDTALLARLQR</sequence>
<evidence type="ECO:0000313" key="3">
    <source>
        <dbReference type="Proteomes" id="UP000004507"/>
    </source>
</evidence>
<dbReference type="Gene3D" id="3.90.1200.10">
    <property type="match status" value="1"/>
</dbReference>
<dbReference type="Gene3D" id="3.30.200.20">
    <property type="entry name" value="Phosphorylase Kinase, domain 1"/>
    <property type="match status" value="1"/>
</dbReference>
<name>A3V2H1_9RHOB</name>
<comment type="caution">
    <text evidence="2">The sequence shown here is derived from an EMBL/GenBank/DDBJ whole genome shotgun (WGS) entry which is preliminary data.</text>
</comment>
<keyword evidence="3" id="KW-1185">Reference proteome</keyword>
<protein>
    <recommendedName>
        <fullName evidence="1">Aminoglycoside phosphotransferase domain-containing protein</fullName>
    </recommendedName>
</protein>
<accession>A3V2H1</accession>
<organism evidence="2 3">
    <name type="scientific">Yoonia vestfoldensis SKA53</name>
    <dbReference type="NCBI Taxonomy" id="314232"/>
    <lineage>
        <taxon>Bacteria</taxon>
        <taxon>Pseudomonadati</taxon>
        <taxon>Pseudomonadota</taxon>
        <taxon>Alphaproteobacteria</taxon>
        <taxon>Rhodobacterales</taxon>
        <taxon>Paracoccaceae</taxon>
        <taxon>Yoonia</taxon>
    </lineage>
</organism>
<dbReference type="EMBL" id="AAMS01000002">
    <property type="protein sequence ID" value="EAQ07552.1"/>
    <property type="molecule type" value="Genomic_DNA"/>
</dbReference>
<dbReference type="Pfam" id="PF01636">
    <property type="entry name" value="APH"/>
    <property type="match status" value="1"/>
</dbReference>
<gene>
    <name evidence="2" type="ORF">SKA53_11983</name>
</gene>
<dbReference type="InterPro" id="IPR011009">
    <property type="entry name" value="Kinase-like_dom_sf"/>
</dbReference>
<dbReference type="HOGENOM" id="CLU_021467_2_0_5"/>
<feature type="domain" description="Aminoglycoside phosphotransferase" evidence="1">
    <location>
        <begin position="23"/>
        <end position="229"/>
    </location>
</feature>
<evidence type="ECO:0000313" key="2">
    <source>
        <dbReference type="EMBL" id="EAQ07552.1"/>
    </source>
</evidence>
<dbReference type="STRING" id="314232.SKA53_11983"/>
<dbReference type="AlphaFoldDB" id="A3V2H1"/>
<dbReference type="Proteomes" id="UP000004507">
    <property type="component" value="Unassembled WGS sequence"/>
</dbReference>
<dbReference type="InterPro" id="IPR002575">
    <property type="entry name" value="Aminoglycoside_PTrfase"/>
</dbReference>